<comment type="caution">
    <text evidence="11">The sequence shown here is derived from an EMBL/GenBank/DDBJ whole genome shotgun (WGS) entry which is preliminary data.</text>
</comment>
<dbReference type="InterPro" id="IPR029062">
    <property type="entry name" value="Class_I_gatase-like"/>
</dbReference>
<dbReference type="PROSITE" id="PS51273">
    <property type="entry name" value="GATASE_TYPE_1"/>
    <property type="match status" value="1"/>
</dbReference>
<dbReference type="PANTHER" id="PTHR11550">
    <property type="entry name" value="CTP SYNTHASE"/>
    <property type="match status" value="1"/>
</dbReference>
<keyword evidence="8" id="KW-0665">Pyrimidine biosynthesis</keyword>
<keyword evidence="4" id="KW-0436">Ligase</keyword>
<dbReference type="EC" id="6.3.4.2" evidence="3"/>
<accession>A0A1G2CLT5</accession>
<dbReference type="InterPro" id="IPR017926">
    <property type="entry name" value="GATASE"/>
</dbReference>
<evidence type="ECO:0000256" key="1">
    <source>
        <dbReference type="ARBA" id="ARBA00005171"/>
    </source>
</evidence>
<evidence type="ECO:0000259" key="10">
    <source>
        <dbReference type="Pfam" id="PF00117"/>
    </source>
</evidence>
<organism evidence="11 12">
    <name type="scientific">Candidatus Liptonbacteria bacterium RIFCSPLOWO2_01_FULL_53_13</name>
    <dbReference type="NCBI Taxonomy" id="1798651"/>
    <lineage>
        <taxon>Bacteria</taxon>
        <taxon>Candidatus Liptoniibacteriota</taxon>
    </lineage>
</organism>
<dbReference type="GO" id="GO:0044210">
    <property type="term" value="P:'de novo' CTP biosynthetic process"/>
    <property type="evidence" value="ECO:0007669"/>
    <property type="project" value="UniProtKB-UniPathway"/>
</dbReference>
<dbReference type="PANTHER" id="PTHR11550:SF0">
    <property type="entry name" value="CTP SYNTHASE-RELATED"/>
    <property type="match status" value="1"/>
</dbReference>
<dbReference type="GO" id="GO:0005524">
    <property type="term" value="F:ATP binding"/>
    <property type="evidence" value="ECO:0007669"/>
    <property type="project" value="UniProtKB-KW"/>
</dbReference>
<proteinExistence type="inferred from homology"/>
<evidence type="ECO:0000313" key="11">
    <source>
        <dbReference type="EMBL" id="OGZ02197.1"/>
    </source>
</evidence>
<evidence type="ECO:0000256" key="6">
    <source>
        <dbReference type="ARBA" id="ARBA00022840"/>
    </source>
</evidence>
<comment type="catalytic activity">
    <reaction evidence="9">
        <text>UTP + L-glutamine + ATP + H2O = CTP + L-glutamate + ADP + phosphate + 2 H(+)</text>
        <dbReference type="Rhea" id="RHEA:26426"/>
        <dbReference type="ChEBI" id="CHEBI:15377"/>
        <dbReference type="ChEBI" id="CHEBI:15378"/>
        <dbReference type="ChEBI" id="CHEBI:29985"/>
        <dbReference type="ChEBI" id="CHEBI:30616"/>
        <dbReference type="ChEBI" id="CHEBI:37563"/>
        <dbReference type="ChEBI" id="CHEBI:43474"/>
        <dbReference type="ChEBI" id="CHEBI:46398"/>
        <dbReference type="ChEBI" id="CHEBI:58359"/>
        <dbReference type="ChEBI" id="CHEBI:456216"/>
        <dbReference type="EC" id="6.3.4.2"/>
    </reaction>
</comment>
<evidence type="ECO:0000256" key="2">
    <source>
        <dbReference type="ARBA" id="ARBA00007533"/>
    </source>
</evidence>
<dbReference type="GO" id="GO:0003883">
    <property type="term" value="F:CTP synthase activity"/>
    <property type="evidence" value="ECO:0007669"/>
    <property type="project" value="UniProtKB-EC"/>
</dbReference>
<keyword evidence="6" id="KW-0067">ATP-binding</keyword>
<evidence type="ECO:0000256" key="9">
    <source>
        <dbReference type="ARBA" id="ARBA00047781"/>
    </source>
</evidence>
<dbReference type="AlphaFoldDB" id="A0A1G2CLT5"/>
<protein>
    <recommendedName>
        <fullName evidence="3">CTP synthase (glutamine hydrolyzing)</fullName>
        <ecNumber evidence="3">6.3.4.2</ecNumber>
    </recommendedName>
</protein>
<dbReference type="EMBL" id="MHLB01000020">
    <property type="protein sequence ID" value="OGZ02197.1"/>
    <property type="molecule type" value="Genomic_DNA"/>
</dbReference>
<evidence type="ECO:0000256" key="8">
    <source>
        <dbReference type="ARBA" id="ARBA00022975"/>
    </source>
</evidence>
<name>A0A1G2CLT5_9BACT</name>
<dbReference type="GO" id="GO:0042802">
    <property type="term" value="F:identical protein binding"/>
    <property type="evidence" value="ECO:0007669"/>
    <property type="project" value="TreeGrafter"/>
</dbReference>
<evidence type="ECO:0000313" key="12">
    <source>
        <dbReference type="Proteomes" id="UP000178348"/>
    </source>
</evidence>
<dbReference type="Proteomes" id="UP000178348">
    <property type="component" value="Unassembled WGS sequence"/>
</dbReference>
<dbReference type="UniPathway" id="UPA00159">
    <property type="reaction ID" value="UER00277"/>
</dbReference>
<dbReference type="InterPro" id="IPR004468">
    <property type="entry name" value="CTP_synthase"/>
</dbReference>
<evidence type="ECO:0000256" key="3">
    <source>
        <dbReference type="ARBA" id="ARBA00012291"/>
    </source>
</evidence>
<evidence type="ECO:0000256" key="4">
    <source>
        <dbReference type="ARBA" id="ARBA00022598"/>
    </source>
</evidence>
<dbReference type="SUPFAM" id="SSF52317">
    <property type="entry name" value="Class I glutamine amidotransferase-like"/>
    <property type="match status" value="1"/>
</dbReference>
<dbReference type="Gene3D" id="3.40.50.880">
    <property type="match status" value="1"/>
</dbReference>
<evidence type="ECO:0000256" key="7">
    <source>
        <dbReference type="ARBA" id="ARBA00022962"/>
    </source>
</evidence>
<evidence type="ECO:0000256" key="5">
    <source>
        <dbReference type="ARBA" id="ARBA00022741"/>
    </source>
</evidence>
<comment type="similarity">
    <text evidence="2">Belongs to the CTP synthase family.</text>
</comment>
<gene>
    <name evidence="11" type="ORF">A2946_03115</name>
</gene>
<keyword evidence="7" id="KW-0315">Glutamine amidotransferase</keyword>
<dbReference type="GO" id="GO:0005829">
    <property type="term" value="C:cytosol"/>
    <property type="evidence" value="ECO:0007669"/>
    <property type="project" value="TreeGrafter"/>
</dbReference>
<keyword evidence="5" id="KW-0547">Nucleotide-binding</keyword>
<comment type="pathway">
    <text evidence="1">Pyrimidine metabolism; CTP biosynthesis via de novo pathway; CTP from UDP: step 2/2.</text>
</comment>
<dbReference type="GO" id="GO:0019856">
    <property type="term" value="P:pyrimidine nucleobase biosynthetic process"/>
    <property type="evidence" value="ECO:0007669"/>
    <property type="project" value="TreeGrafter"/>
</dbReference>
<reference evidence="11 12" key="1">
    <citation type="journal article" date="2016" name="Nat. Commun.">
        <title>Thousands of microbial genomes shed light on interconnected biogeochemical processes in an aquifer system.</title>
        <authorList>
            <person name="Anantharaman K."/>
            <person name="Brown C.T."/>
            <person name="Hug L.A."/>
            <person name="Sharon I."/>
            <person name="Castelle C.J."/>
            <person name="Probst A.J."/>
            <person name="Thomas B.C."/>
            <person name="Singh A."/>
            <person name="Wilkins M.J."/>
            <person name="Karaoz U."/>
            <person name="Brodie E.L."/>
            <person name="Williams K.H."/>
            <person name="Hubbard S.S."/>
            <person name="Banfield J.F."/>
        </authorList>
    </citation>
    <scope>NUCLEOTIDE SEQUENCE [LARGE SCALE GENOMIC DNA]</scope>
</reference>
<feature type="domain" description="Glutamine amidotransferase" evidence="10">
    <location>
        <begin position="3"/>
        <end position="107"/>
    </location>
</feature>
<sequence>MREKNYGATMRLGAYPATLKRATIARRAYGKPEISERHRHRFEINPEYIERLEAKGMVFSGSSPDRRLMEIMELPQSAHPFFLGTQFHPELKSRPLHPHPLFVEFLRASSKRRV</sequence>
<dbReference type="Pfam" id="PF00117">
    <property type="entry name" value="GATase"/>
    <property type="match status" value="1"/>
</dbReference>